<feature type="non-terminal residue" evidence="1">
    <location>
        <position position="56"/>
    </location>
</feature>
<sequence>MCKSTWFQISCSWNFGPHYGSSLLTLARIANSEILKIMRFLIGWIELNQLSLDLFQ</sequence>
<keyword evidence="2" id="KW-1185">Reference proteome</keyword>
<comment type="caution">
    <text evidence="1">The sequence shown here is derived from an EMBL/GenBank/DDBJ whole genome shotgun (WGS) entry which is preliminary data.</text>
</comment>
<dbReference type="Proteomes" id="UP000789920">
    <property type="component" value="Unassembled WGS sequence"/>
</dbReference>
<organism evidence="1 2">
    <name type="scientific">Racocetra persica</name>
    <dbReference type="NCBI Taxonomy" id="160502"/>
    <lineage>
        <taxon>Eukaryota</taxon>
        <taxon>Fungi</taxon>
        <taxon>Fungi incertae sedis</taxon>
        <taxon>Mucoromycota</taxon>
        <taxon>Glomeromycotina</taxon>
        <taxon>Glomeromycetes</taxon>
        <taxon>Diversisporales</taxon>
        <taxon>Gigasporaceae</taxon>
        <taxon>Racocetra</taxon>
    </lineage>
</organism>
<proteinExistence type="predicted"/>
<protein>
    <submittedName>
        <fullName evidence="1">28882_t:CDS:1</fullName>
    </submittedName>
</protein>
<reference evidence="1" key="1">
    <citation type="submission" date="2021-06" db="EMBL/GenBank/DDBJ databases">
        <authorList>
            <person name="Kallberg Y."/>
            <person name="Tangrot J."/>
            <person name="Rosling A."/>
        </authorList>
    </citation>
    <scope>NUCLEOTIDE SEQUENCE</scope>
    <source>
        <strain evidence="1">MA461A</strain>
    </source>
</reference>
<gene>
    <name evidence="1" type="ORF">RPERSI_LOCUS20244</name>
</gene>
<evidence type="ECO:0000313" key="2">
    <source>
        <dbReference type="Proteomes" id="UP000789920"/>
    </source>
</evidence>
<accession>A0ACA9RK58</accession>
<dbReference type="EMBL" id="CAJVQC010056827">
    <property type="protein sequence ID" value="CAG8796894.1"/>
    <property type="molecule type" value="Genomic_DNA"/>
</dbReference>
<name>A0ACA9RK58_9GLOM</name>
<evidence type="ECO:0000313" key="1">
    <source>
        <dbReference type="EMBL" id="CAG8796894.1"/>
    </source>
</evidence>